<feature type="compositionally biased region" description="Polar residues" evidence="1">
    <location>
        <begin position="49"/>
        <end position="58"/>
    </location>
</feature>
<feature type="compositionally biased region" description="Basic and acidic residues" evidence="1">
    <location>
        <begin position="425"/>
        <end position="439"/>
    </location>
</feature>
<organism evidence="3 4">
    <name type="scientific">Purpureocillium lilacinum</name>
    <name type="common">Paecilomyces lilacinus</name>
    <dbReference type="NCBI Taxonomy" id="33203"/>
    <lineage>
        <taxon>Eukaryota</taxon>
        <taxon>Fungi</taxon>
        <taxon>Dikarya</taxon>
        <taxon>Ascomycota</taxon>
        <taxon>Pezizomycotina</taxon>
        <taxon>Sordariomycetes</taxon>
        <taxon>Hypocreomycetidae</taxon>
        <taxon>Hypocreales</taxon>
        <taxon>Ophiocordycipitaceae</taxon>
        <taxon>Purpureocillium</taxon>
    </lineage>
</organism>
<reference evidence="3 4" key="2">
    <citation type="journal article" date="2016" name="Front. Microbiol.">
        <title>Genome and transcriptome sequences reveal the specific parasitism of the nematophagous Purpureocillium lilacinum 36-1.</title>
        <authorList>
            <person name="Xie J."/>
            <person name="Li S."/>
            <person name="Mo C."/>
            <person name="Xiao X."/>
            <person name="Peng D."/>
            <person name="Wang G."/>
            <person name="Xiao Y."/>
        </authorList>
    </citation>
    <scope>NUCLEOTIDE SEQUENCE [LARGE SCALE GENOMIC DNA]</scope>
    <source>
        <strain evidence="3 4">36-1</strain>
    </source>
</reference>
<feature type="region of interest" description="Disordered" evidence="1">
    <location>
        <begin position="420"/>
        <end position="445"/>
    </location>
</feature>
<feature type="compositionally biased region" description="Polar residues" evidence="1">
    <location>
        <begin position="144"/>
        <end position="155"/>
    </location>
</feature>
<reference evidence="3" key="1">
    <citation type="submission" date="2015-05" db="EMBL/GenBank/DDBJ databases">
        <authorList>
            <person name="Wang D.B."/>
            <person name="Wang M."/>
        </authorList>
    </citation>
    <scope>NUCLEOTIDE SEQUENCE</scope>
    <source>
        <strain evidence="3">36-1</strain>
    </source>
</reference>
<proteinExistence type="predicted"/>
<evidence type="ECO:0000313" key="2">
    <source>
        <dbReference type="EMBL" id="KAK4094824.1"/>
    </source>
</evidence>
<evidence type="ECO:0000256" key="1">
    <source>
        <dbReference type="SAM" id="MobiDB-lite"/>
    </source>
</evidence>
<dbReference type="Proteomes" id="UP000245956">
    <property type="component" value="Unassembled WGS sequence"/>
</dbReference>
<reference evidence="2 5" key="4">
    <citation type="journal article" date="2024" name="Microbiol. Resour. Announc.">
        <title>Genome annotations for the ascomycete fungi Trichoderma harzianum, Trichoderma aggressivum, and Purpureocillium lilacinum.</title>
        <authorList>
            <person name="Beijen E.P.W."/>
            <person name="Ohm R.A."/>
        </authorList>
    </citation>
    <scope>NUCLEOTIDE SEQUENCE [LARGE SCALE GENOMIC DNA]</scope>
    <source>
        <strain evidence="2 5">CBS 150709</strain>
    </source>
</reference>
<dbReference type="AlphaFoldDB" id="A0A2U3DYJ0"/>
<feature type="region of interest" description="Disordered" evidence="1">
    <location>
        <begin position="1"/>
        <end position="88"/>
    </location>
</feature>
<evidence type="ECO:0000313" key="3">
    <source>
        <dbReference type="EMBL" id="PWI67313.1"/>
    </source>
</evidence>
<feature type="region of interest" description="Disordered" evidence="1">
    <location>
        <begin position="213"/>
        <end position="254"/>
    </location>
</feature>
<protein>
    <submittedName>
        <fullName evidence="3">Uncharacterized protein</fullName>
    </submittedName>
</protein>
<dbReference type="EMBL" id="LCWV01000019">
    <property type="protein sequence ID" value="PWI67313.1"/>
    <property type="molecule type" value="Genomic_DNA"/>
</dbReference>
<dbReference type="EMBL" id="JAWRVI010000002">
    <property type="protein sequence ID" value="KAK4094824.1"/>
    <property type="molecule type" value="Genomic_DNA"/>
</dbReference>
<comment type="caution">
    <text evidence="3">The sequence shown here is derived from an EMBL/GenBank/DDBJ whole genome shotgun (WGS) entry which is preliminary data.</text>
</comment>
<keyword evidence="5" id="KW-1185">Reference proteome</keyword>
<evidence type="ECO:0000313" key="5">
    <source>
        <dbReference type="Proteomes" id="UP001287286"/>
    </source>
</evidence>
<accession>A0A2U3DYJ0</accession>
<name>A0A2U3DYJ0_PURLI</name>
<dbReference type="Proteomes" id="UP001287286">
    <property type="component" value="Unassembled WGS sequence"/>
</dbReference>
<sequence>MPKSASIKTVFGRGESLDLHGETSAAPPARHNWSDAAPEPHVALRSANRRPSITQSRGEPQPRVRVNSDTTGGASLEAGFSPSGWSPAKARQTAARPCCCRCRWLPQRLRVGRNQAFEKKRSSLCERGHHQFCPPPPKCCASPHQHTAATTQPSHSLEPPSIDRQRAEAPTMASRAVIPRFLLPLQGPLWRGVSIPLSQNILVRFVSTSDGGAGKPHKPIVLEKPTKFNPPSHGSRLKRNSMPRHYGPDLTPGEISAQGKRDYPGLMAPQGSWAHWFWHSRLLHTFITMVLLPLRDKEENPFKDRLKVLTYLDSQGTLLAMGLYTFFLNYAYNSPFKDLVPPISDLWAQPTYFFAQWKNVIAMHEKDKALKASEHRTRHLDDVAKRQYYMKTHGIEAKDPVTMVFGKDDNRSVEELEATALGRELPPKEEGEAKPEQRKKWFGIL</sequence>
<evidence type="ECO:0000313" key="4">
    <source>
        <dbReference type="Proteomes" id="UP000245956"/>
    </source>
</evidence>
<gene>
    <name evidence="3" type="ORF">PCL_03081</name>
    <name evidence="2" type="ORF">Purlil1_520</name>
</gene>
<feature type="region of interest" description="Disordered" evidence="1">
    <location>
        <begin position="140"/>
        <end position="159"/>
    </location>
</feature>
<reference evidence="2" key="3">
    <citation type="submission" date="2023-11" db="EMBL/GenBank/DDBJ databases">
        <authorList>
            <person name="Beijen E."/>
            <person name="Ohm R.A."/>
        </authorList>
    </citation>
    <scope>NUCLEOTIDE SEQUENCE</scope>
    <source>
        <strain evidence="2">CBS 150709</strain>
    </source>
</reference>